<proteinExistence type="predicted"/>
<keyword evidence="7 9" id="KW-1133">Transmembrane helix</keyword>
<dbReference type="PANTHER" id="PTHR43394">
    <property type="entry name" value="ATP-DEPENDENT PERMEASE MDL1, MITOCHONDRIAL"/>
    <property type="match status" value="1"/>
</dbReference>
<dbReference type="EMBL" id="JXSU01000007">
    <property type="protein sequence ID" value="KIS24994.1"/>
    <property type="molecule type" value="Genomic_DNA"/>
</dbReference>
<dbReference type="FunFam" id="3.40.50.300:FF:000854">
    <property type="entry name" value="Multidrug ABC transporter ATP-binding protein"/>
    <property type="match status" value="1"/>
</dbReference>
<organism evidence="12 13">
    <name type="scientific">Clostridium botulinum B2 450</name>
    <dbReference type="NCBI Taxonomy" id="1379739"/>
    <lineage>
        <taxon>Bacteria</taxon>
        <taxon>Bacillati</taxon>
        <taxon>Bacillota</taxon>
        <taxon>Clostridia</taxon>
        <taxon>Eubacteriales</taxon>
        <taxon>Clostridiaceae</taxon>
        <taxon>Clostridium</taxon>
    </lineage>
</organism>
<dbReference type="InterPro" id="IPR017871">
    <property type="entry name" value="ABC_transporter-like_CS"/>
</dbReference>
<accession>A0A0D1AP98</accession>
<name>A0A0D1AP98_CLOBO</name>
<dbReference type="Pfam" id="PF00664">
    <property type="entry name" value="ABC_membrane"/>
    <property type="match status" value="1"/>
</dbReference>
<gene>
    <name evidence="12" type="ORF">N495_10390</name>
</gene>
<feature type="transmembrane region" description="Helical" evidence="9">
    <location>
        <begin position="161"/>
        <end position="179"/>
    </location>
</feature>
<dbReference type="PROSITE" id="PS50929">
    <property type="entry name" value="ABC_TM1F"/>
    <property type="match status" value="1"/>
</dbReference>
<dbReference type="HOGENOM" id="CLU_000604_84_3_9"/>
<comment type="caution">
    <text evidence="12">The sequence shown here is derived from an EMBL/GenBank/DDBJ whole genome shotgun (WGS) entry which is preliminary data.</text>
</comment>
<evidence type="ECO:0000256" key="4">
    <source>
        <dbReference type="ARBA" id="ARBA00022692"/>
    </source>
</evidence>
<evidence type="ECO:0000256" key="3">
    <source>
        <dbReference type="ARBA" id="ARBA00022475"/>
    </source>
</evidence>
<dbReference type="SUPFAM" id="SSF52540">
    <property type="entry name" value="P-loop containing nucleoside triphosphate hydrolases"/>
    <property type="match status" value="1"/>
</dbReference>
<dbReference type="InterPro" id="IPR036640">
    <property type="entry name" value="ABC1_TM_sf"/>
</dbReference>
<dbReference type="PROSITE" id="PS00211">
    <property type="entry name" value="ABC_TRANSPORTER_1"/>
    <property type="match status" value="1"/>
</dbReference>
<feature type="transmembrane region" description="Helical" evidence="9">
    <location>
        <begin position="62"/>
        <end position="86"/>
    </location>
</feature>
<feature type="domain" description="ABC transporter" evidence="10">
    <location>
        <begin position="336"/>
        <end position="570"/>
    </location>
</feature>
<evidence type="ECO:0000259" key="11">
    <source>
        <dbReference type="PROSITE" id="PS50929"/>
    </source>
</evidence>
<evidence type="ECO:0000256" key="9">
    <source>
        <dbReference type="SAM" id="Phobius"/>
    </source>
</evidence>
<dbReference type="GO" id="GO:0016887">
    <property type="term" value="F:ATP hydrolysis activity"/>
    <property type="evidence" value="ECO:0007669"/>
    <property type="project" value="InterPro"/>
</dbReference>
<evidence type="ECO:0000313" key="13">
    <source>
        <dbReference type="Proteomes" id="UP000032250"/>
    </source>
</evidence>
<evidence type="ECO:0000256" key="7">
    <source>
        <dbReference type="ARBA" id="ARBA00022989"/>
    </source>
</evidence>
<protein>
    <recommendedName>
        <fullName evidence="14">ABC transporter ATP-binding protein</fullName>
    </recommendedName>
</protein>
<keyword evidence="3" id="KW-1003">Cell membrane</keyword>
<feature type="transmembrane region" description="Helical" evidence="9">
    <location>
        <begin position="20"/>
        <end position="42"/>
    </location>
</feature>
<evidence type="ECO:0000259" key="10">
    <source>
        <dbReference type="PROSITE" id="PS50893"/>
    </source>
</evidence>
<evidence type="ECO:0000256" key="6">
    <source>
        <dbReference type="ARBA" id="ARBA00022840"/>
    </source>
</evidence>
<dbReference type="Proteomes" id="UP000032250">
    <property type="component" value="Unassembled WGS sequence"/>
</dbReference>
<evidence type="ECO:0000256" key="5">
    <source>
        <dbReference type="ARBA" id="ARBA00022741"/>
    </source>
</evidence>
<dbReference type="SMART" id="SM00382">
    <property type="entry name" value="AAA"/>
    <property type="match status" value="1"/>
</dbReference>
<dbReference type="PROSITE" id="PS50893">
    <property type="entry name" value="ABC_TRANSPORTER_2"/>
    <property type="match status" value="1"/>
</dbReference>
<dbReference type="PANTHER" id="PTHR43394:SF1">
    <property type="entry name" value="ATP-BINDING CASSETTE SUB-FAMILY B MEMBER 10, MITOCHONDRIAL"/>
    <property type="match status" value="1"/>
</dbReference>
<dbReference type="InterPro" id="IPR011527">
    <property type="entry name" value="ABC1_TM_dom"/>
</dbReference>
<evidence type="ECO:0008006" key="14">
    <source>
        <dbReference type="Google" id="ProtNLM"/>
    </source>
</evidence>
<feature type="transmembrane region" description="Helical" evidence="9">
    <location>
        <begin position="244"/>
        <end position="269"/>
    </location>
</feature>
<dbReference type="InterPro" id="IPR039421">
    <property type="entry name" value="Type_1_exporter"/>
</dbReference>
<evidence type="ECO:0000313" key="12">
    <source>
        <dbReference type="EMBL" id="KIS24994.1"/>
    </source>
</evidence>
<evidence type="ECO:0000256" key="8">
    <source>
        <dbReference type="ARBA" id="ARBA00023136"/>
    </source>
</evidence>
<dbReference type="PATRIC" id="fig|1379739.3.peg.2441"/>
<dbReference type="GO" id="GO:0005886">
    <property type="term" value="C:plasma membrane"/>
    <property type="evidence" value="ECO:0007669"/>
    <property type="project" value="UniProtKB-SubCell"/>
</dbReference>
<dbReference type="GO" id="GO:0015421">
    <property type="term" value="F:ABC-type oligopeptide transporter activity"/>
    <property type="evidence" value="ECO:0007669"/>
    <property type="project" value="TreeGrafter"/>
</dbReference>
<keyword evidence="2" id="KW-0813">Transport</keyword>
<dbReference type="CDD" id="cd07346">
    <property type="entry name" value="ABC_6TM_exporters"/>
    <property type="match status" value="1"/>
</dbReference>
<keyword evidence="5" id="KW-0547">Nucleotide-binding</keyword>
<dbReference type="AlphaFoldDB" id="A0A0D1AP98"/>
<dbReference type="GO" id="GO:0005524">
    <property type="term" value="F:ATP binding"/>
    <property type="evidence" value="ECO:0007669"/>
    <property type="project" value="UniProtKB-KW"/>
</dbReference>
<dbReference type="Gene3D" id="1.20.1560.10">
    <property type="entry name" value="ABC transporter type 1, transmembrane domain"/>
    <property type="match status" value="1"/>
</dbReference>
<keyword evidence="4 9" id="KW-0812">Transmembrane</keyword>
<dbReference type="Gene3D" id="3.40.50.300">
    <property type="entry name" value="P-loop containing nucleotide triphosphate hydrolases"/>
    <property type="match status" value="1"/>
</dbReference>
<comment type="subcellular location">
    <subcellularLocation>
        <location evidence="1">Cell membrane</location>
        <topology evidence="1">Multi-pass membrane protein</topology>
    </subcellularLocation>
</comment>
<dbReference type="SUPFAM" id="SSF90123">
    <property type="entry name" value="ABC transporter transmembrane region"/>
    <property type="match status" value="1"/>
</dbReference>
<feature type="domain" description="ABC transmembrane type-1" evidence="11">
    <location>
        <begin position="27"/>
        <end position="304"/>
    </location>
</feature>
<reference evidence="12 13" key="1">
    <citation type="submission" date="2014-06" db="EMBL/GenBank/DDBJ databases">
        <title>Genome characterization of distinct group I Clostridium botulinum lineages.</title>
        <authorList>
            <person name="Giordani F."/>
            <person name="Anselmo A."/>
            <person name="Fillo S."/>
            <person name="Palozzi A.M."/>
            <person name="Fortunato A."/>
            <person name="Gentile B."/>
            <person name="Ciammaruconi A."/>
            <person name="Anniballi F."/>
            <person name="De Medici D."/>
            <person name="Lista F."/>
        </authorList>
    </citation>
    <scope>NUCLEOTIDE SEQUENCE [LARGE SCALE GENOMIC DNA]</scope>
    <source>
        <strain evidence="12 13">B2 450</strain>
    </source>
</reference>
<keyword evidence="8 9" id="KW-0472">Membrane</keyword>
<dbReference type="InterPro" id="IPR003439">
    <property type="entry name" value="ABC_transporter-like_ATP-bd"/>
</dbReference>
<sequence>MDEKKLLKEKTLFYLKKHKFRIILLYIATATSNLVNLIPMYLFGHSIDYTIAGDFKKVLNTIILIILIFLFTSILSIIETVLHTYINQDIVIHFKSEIYDKILYLKKKEFDKICNGEILSKIERDTVCLAEFITEDLINLFISIVTLIVSLYLIIRLSPTLTTISLIIFPITVLLSKILSNKLRKYILKGKLLGDNYFSITQETLSAIEEIKSLGMEGLYKNKYKEILSDIRENEGKKTIISTIINFISSIISSSGEWLILLVASWMIINKTLSVGTLIAFNSFNSRVTLSISQISKFIVKTQNIFVSLKRIEELTNLPDETQYKTKFCPELSGNIEIVDLSFSYYSKLGILKNINLDIKNNDFYVIVGRNGCGKTTLLNIVSNFLDDYKGEILFDNYNVRDIDIDWLRKKISYIPQQPHIFQGTIDFNLSLSNENLSESYKIEACKLVGLHSFIDTLPDKYNTILGKDGVILSGGQKQKLAIARAILRNPKIMILDEITSDLDSKSEVEIMSLLNQLKRKYTIITVAHRISSILYCSNIIVMDNGEIVGMGDHEKLITECDSYIDLYRNQLNKISEKLNNNVV</sequence>
<feature type="transmembrane region" description="Helical" evidence="9">
    <location>
        <begin position="137"/>
        <end position="155"/>
    </location>
</feature>
<dbReference type="InterPro" id="IPR027417">
    <property type="entry name" value="P-loop_NTPase"/>
</dbReference>
<dbReference type="InterPro" id="IPR003593">
    <property type="entry name" value="AAA+_ATPase"/>
</dbReference>
<dbReference type="Pfam" id="PF00005">
    <property type="entry name" value="ABC_tran"/>
    <property type="match status" value="1"/>
</dbReference>
<evidence type="ECO:0000256" key="1">
    <source>
        <dbReference type="ARBA" id="ARBA00004651"/>
    </source>
</evidence>
<keyword evidence="6" id="KW-0067">ATP-binding</keyword>
<evidence type="ECO:0000256" key="2">
    <source>
        <dbReference type="ARBA" id="ARBA00022448"/>
    </source>
</evidence>